<dbReference type="SUPFAM" id="SSF103196">
    <property type="entry name" value="Roadblock/LC7 domain"/>
    <property type="match status" value="1"/>
</dbReference>
<dbReference type="Proteomes" id="UP000027345">
    <property type="component" value="Unassembled WGS sequence"/>
</dbReference>
<dbReference type="InterPro" id="IPR053141">
    <property type="entry name" value="Mycobact_SerProt_Inhib_Rv3364c"/>
</dbReference>
<proteinExistence type="predicted"/>
<dbReference type="Pfam" id="PF03259">
    <property type="entry name" value="Robl_LC7"/>
    <property type="match status" value="1"/>
</dbReference>
<evidence type="ECO:0000313" key="2">
    <source>
        <dbReference type="EMBL" id="KDN23706.1"/>
    </source>
</evidence>
<reference evidence="2 3" key="1">
    <citation type="submission" date="2014-05" db="EMBL/GenBank/DDBJ databases">
        <title>Draft genome sequence of Amycolatopsis rifamycinica DSM 46095.</title>
        <authorList>
            <person name="Lal R."/>
            <person name="Saxena A."/>
            <person name="Kumari R."/>
            <person name="Mukherjee U."/>
            <person name="Singh P."/>
            <person name="Sangwan N."/>
            <person name="Mahato N.K."/>
        </authorList>
    </citation>
    <scope>NUCLEOTIDE SEQUENCE [LARGE SCALE GENOMIC DNA]</scope>
    <source>
        <strain evidence="2 3">DSM 46095</strain>
    </source>
</reference>
<name>A0A066U8F0_9PSEU</name>
<evidence type="ECO:0000259" key="1">
    <source>
        <dbReference type="SMART" id="SM00960"/>
    </source>
</evidence>
<dbReference type="SMART" id="SM00960">
    <property type="entry name" value="Robl_LC7"/>
    <property type="match status" value="1"/>
</dbReference>
<comment type="caution">
    <text evidence="2">The sequence shown here is derived from an EMBL/GenBank/DDBJ whole genome shotgun (WGS) entry which is preliminary data.</text>
</comment>
<gene>
    <name evidence="2" type="ORF">DV20_03015</name>
</gene>
<dbReference type="EMBL" id="JMQI01000005">
    <property type="protein sequence ID" value="KDN23706.1"/>
    <property type="molecule type" value="Genomic_DNA"/>
</dbReference>
<keyword evidence="3" id="KW-1185">Reference proteome</keyword>
<dbReference type="eggNOG" id="COG2018">
    <property type="taxonomic scope" value="Bacteria"/>
</dbReference>
<feature type="domain" description="Roadblock/LAMTOR2" evidence="1">
    <location>
        <begin position="12"/>
        <end position="102"/>
    </location>
</feature>
<dbReference type="PANTHER" id="PTHR36222">
    <property type="entry name" value="SERINE PROTEASE INHIBITOR RV3364C"/>
    <property type="match status" value="1"/>
</dbReference>
<organism evidence="2 3">
    <name type="scientific">Amycolatopsis rifamycinica</name>
    <dbReference type="NCBI Taxonomy" id="287986"/>
    <lineage>
        <taxon>Bacteria</taxon>
        <taxon>Bacillati</taxon>
        <taxon>Actinomycetota</taxon>
        <taxon>Actinomycetes</taxon>
        <taxon>Pseudonocardiales</taxon>
        <taxon>Pseudonocardiaceae</taxon>
        <taxon>Amycolatopsis</taxon>
    </lineage>
</organism>
<dbReference type="PANTHER" id="PTHR36222:SF1">
    <property type="entry name" value="SERINE PROTEASE INHIBITOR RV3364C"/>
    <property type="match status" value="1"/>
</dbReference>
<sequence>MNEYGNAKPDLNWLLDDMVNRVVGAQNAIVLSADGLLIGKSAGMSKDDSDQLSAIASSLQSLAKGVSKQFNRGPVLQNMIEMERGYLFVSAAGQGACLAVLAADNVDVEMIAYEMSRLVKRVGDYMASAPREAASVLREAT</sequence>
<dbReference type="Gene3D" id="3.30.450.30">
    <property type="entry name" value="Dynein light chain 2a, cytoplasmic"/>
    <property type="match status" value="1"/>
</dbReference>
<accession>A0A066U8F0</accession>
<protein>
    <submittedName>
        <fullName evidence="2">Dynein regulation protein LC7</fullName>
    </submittedName>
</protein>
<evidence type="ECO:0000313" key="3">
    <source>
        <dbReference type="Proteomes" id="UP000027345"/>
    </source>
</evidence>
<dbReference type="OrthoDB" id="5187023at2"/>
<dbReference type="RefSeq" id="WP_043776238.1">
    <property type="nucleotide sequence ID" value="NZ_JMQI01000005.1"/>
</dbReference>
<dbReference type="AlphaFoldDB" id="A0A066U8F0"/>
<dbReference type="InterPro" id="IPR004942">
    <property type="entry name" value="Roadblock/LAMTOR2_dom"/>
</dbReference>
<dbReference type="STRING" id="287986.DV20_03015"/>